<sequence length="134" mass="14804">MPAGRRGNSIGNLSASAGVDDDRWERVRRSPRPCEVRRKFTAAVTPRRARAPSASSRRLTGRRYRRRDGPRRPAGAARGRGCSPARKAISVNSAIRLQPVADNAKRWPARPRTTYVVDSSGGDSDFVARRSPRP</sequence>
<feature type="region of interest" description="Disordered" evidence="1">
    <location>
        <begin position="1"/>
        <end position="26"/>
    </location>
</feature>
<organism evidence="2 3">
    <name type="scientific">Eumeta variegata</name>
    <name type="common">Bagworm moth</name>
    <name type="synonym">Eumeta japonica</name>
    <dbReference type="NCBI Taxonomy" id="151549"/>
    <lineage>
        <taxon>Eukaryota</taxon>
        <taxon>Metazoa</taxon>
        <taxon>Ecdysozoa</taxon>
        <taxon>Arthropoda</taxon>
        <taxon>Hexapoda</taxon>
        <taxon>Insecta</taxon>
        <taxon>Pterygota</taxon>
        <taxon>Neoptera</taxon>
        <taxon>Endopterygota</taxon>
        <taxon>Lepidoptera</taxon>
        <taxon>Glossata</taxon>
        <taxon>Ditrysia</taxon>
        <taxon>Tineoidea</taxon>
        <taxon>Psychidae</taxon>
        <taxon>Oiketicinae</taxon>
        <taxon>Eumeta</taxon>
    </lineage>
</organism>
<accession>A0A4C1V3Z9</accession>
<name>A0A4C1V3Z9_EUMVA</name>
<evidence type="ECO:0000313" key="2">
    <source>
        <dbReference type="EMBL" id="GBP32992.1"/>
    </source>
</evidence>
<feature type="compositionally biased region" description="Low complexity" evidence="1">
    <location>
        <begin position="43"/>
        <end position="58"/>
    </location>
</feature>
<dbReference type="EMBL" id="BGZK01000268">
    <property type="protein sequence ID" value="GBP32992.1"/>
    <property type="molecule type" value="Genomic_DNA"/>
</dbReference>
<keyword evidence="3" id="KW-1185">Reference proteome</keyword>
<feature type="compositionally biased region" description="Low complexity" evidence="1">
    <location>
        <begin position="72"/>
        <end position="85"/>
    </location>
</feature>
<reference evidence="2 3" key="1">
    <citation type="journal article" date="2019" name="Commun. Biol.">
        <title>The bagworm genome reveals a unique fibroin gene that provides high tensile strength.</title>
        <authorList>
            <person name="Kono N."/>
            <person name="Nakamura H."/>
            <person name="Ohtoshi R."/>
            <person name="Tomita M."/>
            <person name="Numata K."/>
            <person name="Arakawa K."/>
        </authorList>
    </citation>
    <scope>NUCLEOTIDE SEQUENCE [LARGE SCALE GENOMIC DNA]</scope>
</reference>
<gene>
    <name evidence="2" type="ORF">EVAR_82830_1</name>
</gene>
<evidence type="ECO:0000256" key="1">
    <source>
        <dbReference type="SAM" id="MobiDB-lite"/>
    </source>
</evidence>
<proteinExistence type="predicted"/>
<comment type="caution">
    <text evidence="2">The sequence shown here is derived from an EMBL/GenBank/DDBJ whole genome shotgun (WGS) entry which is preliminary data.</text>
</comment>
<dbReference type="AlphaFoldDB" id="A0A4C1V3Z9"/>
<feature type="region of interest" description="Disordered" evidence="1">
    <location>
        <begin position="111"/>
        <end position="134"/>
    </location>
</feature>
<dbReference type="Proteomes" id="UP000299102">
    <property type="component" value="Unassembled WGS sequence"/>
</dbReference>
<feature type="compositionally biased region" description="Basic residues" evidence="1">
    <location>
        <begin position="59"/>
        <end position="69"/>
    </location>
</feature>
<protein>
    <submittedName>
        <fullName evidence="2">Uncharacterized protein</fullName>
    </submittedName>
</protein>
<evidence type="ECO:0000313" key="3">
    <source>
        <dbReference type="Proteomes" id="UP000299102"/>
    </source>
</evidence>
<feature type="region of interest" description="Disordered" evidence="1">
    <location>
        <begin position="43"/>
        <end position="85"/>
    </location>
</feature>